<gene>
    <name evidence="3" type="ORF">AFUS01_LOCUS22078</name>
</gene>
<keyword evidence="4" id="KW-1185">Reference proteome</keyword>
<evidence type="ECO:0000313" key="4">
    <source>
        <dbReference type="Proteomes" id="UP000708208"/>
    </source>
</evidence>
<dbReference type="Proteomes" id="UP000708208">
    <property type="component" value="Unassembled WGS sequence"/>
</dbReference>
<accession>A0A8J2K7Y6</accession>
<evidence type="ECO:0000256" key="1">
    <source>
        <dbReference type="SAM" id="Phobius"/>
    </source>
</evidence>
<evidence type="ECO:0000313" key="3">
    <source>
        <dbReference type="EMBL" id="CAG7733647.1"/>
    </source>
</evidence>
<keyword evidence="2" id="KW-0732">Signal</keyword>
<comment type="caution">
    <text evidence="3">The sequence shown here is derived from an EMBL/GenBank/DDBJ whole genome shotgun (WGS) entry which is preliminary data.</text>
</comment>
<feature type="chain" id="PRO_5035298323" evidence="2">
    <location>
        <begin position="21"/>
        <end position="138"/>
    </location>
</feature>
<keyword evidence="1" id="KW-0812">Transmembrane</keyword>
<dbReference type="AlphaFoldDB" id="A0A8J2K7Y6"/>
<proteinExistence type="predicted"/>
<keyword evidence="1" id="KW-1133">Transmembrane helix</keyword>
<feature type="signal peptide" evidence="2">
    <location>
        <begin position="1"/>
        <end position="20"/>
    </location>
</feature>
<sequence>MEIVVVLLLLLTSYYQIGLALETNGAGSERGIVGNRNNLHFKSRQDLNHGSTISTHKGVITGGHMDEPYKYNDNNLQQQKTDVTGGLGTSWLLPFIVLGFPVIFVPFVALIWLTLLQSHAHSSLLSPAQYMALSRWYY</sequence>
<keyword evidence="1" id="KW-0472">Membrane</keyword>
<name>A0A8J2K7Y6_9HEXA</name>
<feature type="transmembrane region" description="Helical" evidence="1">
    <location>
        <begin position="91"/>
        <end position="116"/>
    </location>
</feature>
<evidence type="ECO:0000256" key="2">
    <source>
        <dbReference type="SAM" id="SignalP"/>
    </source>
</evidence>
<protein>
    <submittedName>
        <fullName evidence="3">Uncharacterized protein</fullName>
    </submittedName>
</protein>
<reference evidence="3" key="1">
    <citation type="submission" date="2021-06" db="EMBL/GenBank/DDBJ databases">
        <authorList>
            <person name="Hodson N. C."/>
            <person name="Mongue J. A."/>
            <person name="Jaron S. K."/>
        </authorList>
    </citation>
    <scope>NUCLEOTIDE SEQUENCE</scope>
</reference>
<dbReference type="EMBL" id="CAJVCH010252956">
    <property type="protein sequence ID" value="CAG7733647.1"/>
    <property type="molecule type" value="Genomic_DNA"/>
</dbReference>
<organism evidence="3 4">
    <name type="scientific">Allacma fusca</name>
    <dbReference type="NCBI Taxonomy" id="39272"/>
    <lineage>
        <taxon>Eukaryota</taxon>
        <taxon>Metazoa</taxon>
        <taxon>Ecdysozoa</taxon>
        <taxon>Arthropoda</taxon>
        <taxon>Hexapoda</taxon>
        <taxon>Collembola</taxon>
        <taxon>Symphypleona</taxon>
        <taxon>Sminthuridae</taxon>
        <taxon>Allacma</taxon>
    </lineage>
</organism>